<organism evidence="8 9">
    <name type="scientific">Pontibacter indicus</name>
    <dbReference type="NCBI Taxonomy" id="1317125"/>
    <lineage>
        <taxon>Bacteria</taxon>
        <taxon>Pseudomonadati</taxon>
        <taxon>Bacteroidota</taxon>
        <taxon>Cytophagia</taxon>
        <taxon>Cytophagales</taxon>
        <taxon>Hymenobacteraceae</taxon>
        <taxon>Pontibacter</taxon>
    </lineage>
</organism>
<dbReference type="InterPro" id="IPR003661">
    <property type="entry name" value="HisK_dim/P_dom"/>
</dbReference>
<dbReference type="CDD" id="cd00082">
    <property type="entry name" value="HisKA"/>
    <property type="match status" value="1"/>
</dbReference>
<reference evidence="9" key="1">
    <citation type="submission" date="2017-01" db="EMBL/GenBank/DDBJ databases">
        <authorList>
            <person name="Varghese N."/>
            <person name="Submissions S."/>
        </authorList>
    </citation>
    <scope>NUCLEOTIDE SEQUENCE [LARGE SCALE GENOMIC DNA]</scope>
    <source>
        <strain evidence="9">LP100</strain>
    </source>
</reference>
<dbReference type="InterPro" id="IPR004358">
    <property type="entry name" value="Sig_transdc_His_kin-like_C"/>
</dbReference>
<dbReference type="PANTHER" id="PTHR43304:SF1">
    <property type="entry name" value="PAC DOMAIN-CONTAINING PROTEIN"/>
    <property type="match status" value="1"/>
</dbReference>
<dbReference type="InterPro" id="IPR052162">
    <property type="entry name" value="Sensor_kinase/Photoreceptor"/>
</dbReference>
<comment type="catalytic activity">
    <reaction evidence="1">
        <text>ATP + protein L-histidine = ADP + protein N-phospho-L-histidine.</text>
        <dbReference type="EC" id="2.7.13.3"/>
    </reaction>
</comment>
<feature type="domain" description="Histidine kinase" evidence="7">
    <location>
        <begin position="493"/>
        <end position="708"/>
    </location>
</feature>
<feature type="coiled-coil region" evidence="6">
    <location>
        <begin position="149"/>
        <end position="176"/>
    </location>
</feature>
<dbReference type="Gene3D" id="3.30.565.10">
    <property type="entry name" value="Histidine kinase-like ATPase, C-terminal domain"/>
    <property type="match status" value="1"/>
</dbReference>
<keyword evidence="6" id="KW-0175">Coiled coil</keyword>
<dbReference type="GO" id="GO:0000155">
    <property type="term" value="F:phosphorelay sensor kinase activity"/>
    <property type="evidence" value="ECO:0007669"/>
    <property type="project" value="InterPro"/>
</dbReference>
<dbReference type="OrthoDB" id="9766459at2"/>
<evidence type="ECO:0000256" key="2">
    <source>
        <dbReference type="ARBA" id="ARBA00012438"/>
    </source>
</evidence>
<dbReference type="SUPFAM" id="SSF55785">
    <property type="entry name" value="PYP-like sensor domain (PAS domain)"/>
    <property type="match status" value="3"/>
</dbReference>
<dbReference type="Pfam" id="PF08448">
    <property type="entry name" value="PAS_4"/>
    <property type="match status" value="2"/>
</dbReference>
<dbReference type="PANTHER" id="PTHR43304">
    <property type="entry name" value="PHYTOCHROME-LIKE PROTEIN CPH1"/>
    <property type="match status" value="1"/>
</dbReference>
<dbReference type="InterPro" id="IPR000014">
    <property type="entry name" value="PAS"/>
</dbReference>
<dbReference type="STRING" id="1317125.SAMN05444128_1269"/>
<dbReference type="InterPro" id="IPR013656">
    <property type="entry name" value="PAS_4"/>
</dbReference>
<dbReference type="SUPFAM" id="SSF55874">
    <property type="entry name" value="ATPase domain of HSP90 chaperone/DNA topoisomerase II/histidine kinase"/>
    <property type="match status" value="1"/>
</dbReference>
<keyword evidence="5 8" id="KW-0418">Kinase</keyword>
<dbReference type="Proteomes" id="UP000187181">
    <property type="component" value="Unassembled WGS sequence"/>
</dbReference>
<dbReference type="InterPro" id="IPR003594">
    <property type="entry name" value="HATPase_dom"/>
</dbReference>
<dbReference type="InterPro" id="IPR035965">
    <property type="entry name" value="PAS-like_dom_sf"/>
</dbReference>
<dbReference type="EC" id="2.7.13.3" evidence="2"/>
<dbReference type="PRINTS" id="PR00344">
    <property type="entry name" value="BCTRLSENSOR"/>
</dbReference>
<dbReference type="SMART" id="SM00388">
    <property type="entry name" value="HisKA"/>
    <property type="match status" value="1"/>
</dbReference>
<dbReference type="RefSeq" id="WP_076666713.1">
    <property type="nucleotide sequence ID" value="NZ_FTPP01000001.1"/>
</dbReference>
<sequence length="708" mass="80389">MLHSNVSAQENQSEHSIPYQQLLEAQSGLLLLISPDLTIMGASEAYLREVLLTRDHIVGKHLFAIFPDNPNTPDHTPSATLQASIERAIATRKPDKMEVMRYDIPEPDKPGKFLERHWASTNTPIYNSQAQLVCILHETKNISDALKTKTQLQESREKEQAALAQAEQQRRRMERFFDQAPAACAMLEGPTFIYRVINSAYQQLFPGRQMLNLPLFEALPELRDQPVYDIIQEVYSTGITYEGKELLIPVARYEGQPAEDIYWNFIYQALLDAAGNVNGILIFALDVTEFVKARQLAESSAALLQNLNQGLEEVIKRRTSELVLAQAEAESHSKRLQNLFMRAPAPICILNGPDMVYELVNPAYAALFPDRELLGKPILEALPEIKGKPVHQTFLEVYRTGRTHEEKEMYIPFARPDGEMEDRYFRYIQQARFNEQNQIDGLVVFALEVTEQVQARMAVEASEKRLQKANKEFDIANQQLTYINKDLDNFIYTASHDLKAPISNIEMLLSELLLELSVDSLGKPEVRRILNMIQGSVSRFKKTIGSLTEISKLQKEDLNKQEHVVVADLLREVELDLEKMIVEYGASIETDVAGCSTMAFSEKNLRSILFNLLSNAIKYSHPDRKPRIVVSCEQREEGQVLQVRDNGLGLNPVQKSKLFTMFKRFHDHVEGSGVGLYMVKRMVENAGGRIEVENELGEGTTFSVYLSK</sequence>
<dbReference type="SUPFAM" id="SSF47384">
    <property type="entry name" value="Homodimeric domain of signal transducing histidine kinase"/>
    <property type="match status" value="1"/>
</dbReference>
<evidence type="ECO:0000313" key="8">
    <source>
        <dbReference type="EMBL" id="SIT83475.1"/>
    </source>
</evidence>
<evidence type="ECO:0000256" key="3">
    <source>
        <dbReference type="ARBA" id="ARBA00022553"/>
    </source>
</evidence>
<evidence type="ECO:0000313" key="9">
    <source>
        <dbReference type="Proteomes" id="UP000187181"/>
    </source>
</evidence>
<feature type="coiled-coil region" evidence="6">
    <location>
        <begin position="452"/>
        <end position="479"/>
    </location>
</feature>
<dbReference type="Pfam" id="PF00512">
    <property type="entry name" value="HisKA"/>
    <property type="match status" value="1"/>
</dbReference>
<dbReference type="AlphaFoldDB" id="A0A1R3X0W9"/>
<gene>
    <name evidence="8" type="ORF">SAMN05444128_1269</name>
</gene>
<evidence type="ECO:0000256" key="6">
    <source>
        <dbReference type="SAM" id="Coils"/>
    </source>
</evidence>
<evidence type="ECO:0000256" key="5">
    <source>
        <dbReference type="ARBA" id="ARBA00022777"/>
    </source>
</evidence>
<dbReference type="SMART" id="SM00091">
    <property type="entry name" value="PAS"/>
    <property type="match status" value="3"/>
</dbReference>
<name>A0A1R3X0W9_9BACT</name>
<protein>
    <recommendedName>
        <fullName evidence="2">histidine kinase</fullName>
        <ecNumber evidence="2">2.7.13.3</ecNumber>
    </recommendedName>
</protein>
<keyword evidence="9" id="KW-1185">Reference proteome</keyword>
<dbReference type="EMBL" id="FTPP01000001">
    <property type="protein sequence ID" value="SIT83475.1"/>
    <property type="molecule type" value="Genomic_DNA"/>
</dbReference>
<dbReference type="PROSITE" id="PS50109">
    <property type="entry name" value="HIS_KIN"/>
    <property type="match status" value="1"/>
</dbReference>
<keyword evidence="4" id="KW-0808">Transferase</keyword>
<evidence type="ECO:0000259" key="7">
    <source>
        <dbReference type="PROSITE" id="PS50109"/>
    </source>
</evidence>
<dbReference type="InterPro" id="IPR036890">
    <property type="entry name" value="HATPase_C_sf"/>
</dbReference>
<dbReference type="Gene3D" id="1.10.287.130">
    <property type="match status" value="1"/>
</dbReference>
<dbReference type="Pfam" id="PF02518">
    <property type="entry name" value="HATPase_c"/>
    <property type="match status" value="1"/>
</dbReference>
<dbReference type="SMART" id="SM00387">
    <property type="entry name" value="HATPase_c"/>
    <property type="match status" value="1"/>
</dbReference>
<keyword evidence="3" id="KW-0597">Phosphoprotein</keyword>
<dbReference type="InterPro" id="IPR036097">
    <property type="entry name" value="HisK_dim/P_sf"/>
</dbReference>
<dbReference type="Gene3D" id="3.30.450.20">
    <property type="entry name" value="PAS domain"/>
    <property type="match status" value="3"/>
</dbReference>
<dbReference type="InterPro" id="IPR005467">
    <property type="entry name" value="His_kinase_dom"/>
</dbReference>
<accession>A0A1R3X0W9</accession>
<proteinExistence type="predicted"/>
<evidence type="ECO:0000256" key="4">
    <source>
        <dbReference type="ARBA" id="ARBA00022679"/>
    </source>
</evidence>
<evidence type="ECO:0000256" key="1">
    <source>
        <dbReference type="ARBA" id="ARBA00000085"/>
    </source>
</evidence>